<dbReference type="AlphaFoldDB" id="A0A6S7FKN6"/>
<evidence type="ECO:0000313" key="1">
    <source>
        <dbReference type="EMBL" id="CAB3979928.1"/>
    </source>
</evidence>
<protein>
    <submittedName>
        <fullName evidence="1">Uncharacterized protein</fullName>
    </submittedName>
</protein>
<accession>A0A6S7FKN6</accession>
<evidence type="ECO:0000313" key="2">
    <source>
        <dbReference type="Proteomes" id="UP001152795"/>
    </source>
</evidence>
<name>A0A6S7FKN6_PARCT</name>
<keyword evidence="2" id="KW-1185">Reference proteome</keyword>
<sequence>MVSTRTYYFETNTTLYMLKHVLRLYNAGSKRLFFYKYIHYRVDGSLKTVGILQFKIRYSPTALKRYLAGEGVVMNVLKPVNKPLVLTHMRIWVLQQYHRILDCEENGVFCFGGRQRSVVNAMQPYIDALMSSCEPVFSDKLPGAKKLWFYKYMLARAKTPV</sequence>
<reference evidence="1" key="1">
    <citation type="submission" date="2020-04" db="EMBL/GenBank/DDBJ databases">
        <authorList>
            <person name="Alioto T."/>
            <person name="Alioto T."/>
            <person name="Gomez Garrido J."/>
        </authorList>
    </citation>
    <scope>NUCLEOTIDE SEQUENCE</scope>
    <source>
        <strain evidence="1">A484AB</strain>
    </source>
</reference>
<dbReference type="EMBL" id="CACRXK020000242">
    <property type="protein sequence ID" value="CAB3979928.1"/>
    <property type="molecule type" value="Genomic_DNA"/>
</dbReference>
<comment type="caution">
    <text evidence="1">The sequence shown here is derived from an EMBL/GenBank/DDBJ whole genome shotgun (WGS) entry which is preliminary data.</text>
</comment>
<gene>
    <name evidence="1" type="ORF">PACLA_8A036843</name>
</gene>
<organism evidence="1 2">
    <name type="scientific">Paramuricea clavata</name>
    <name type="common">Red gorgonian</name>
    <name type="synonym">Violescent sea-whip</name>
    <dbReference type="NCBI Taxonomy" id="317549"/>
    <lineage>
        <taxon>Eukaryota</taxon>
        <taxon>Metazoa</taxon>
        <taxon>Cnidaria</taxon>
        <taxon>Anthozoa</taxon>
        <taxon>Octocorallia</taxon>
        <taxon>Malacalcyonacea</taxon>
        <taxon>Plexauridae</taxon>
        <taxon>Paramuricea</taxon>
    </lineage>
</organism>
<proteinExistence type="predicted"/>
<dbReference type="Proteomes" id="UP001152795">
    <property type="component" value="Unassembled WGS sequence"/>
</dbReference>